<accession>A0A327SM00</accession>
<reference evidence="1 2" key="1">
    <citation type="submission" date="2018-06" db="EMBL/GenBank/DDBJ databases">
        <title>Genomic Encyclopedia of Archaeal and Bacterial Type Strains, Phase II (KMG-II): from individual species to whole genera.</title>
        <authorList>
            <person name="Goeker M."/>
        </authorList>
    </citation>
    <scope>NUCLEOTIDE SEQUENCE [LARGE SCALE GENOMIC DNA]</scope>
    <source>
        <strain evidence="1 2">DSM 14825</strain>
    </source>
</reference>
<evidence type="ECO:0000313" key="1">
    <source>
        <dbReference type="EMBL" id="RAJ29532.1"/>
    </source>
</evidence>
<organism evidence="1 2">
    <name type="scientific">Pedobacter cryoconitis</name>
    <dbReference type="NCBI Taxonomy" id="188932"/>
    <lineage>
        <taxon>Bacteria</taxon>
        <taxon>Pseudomonadati</taxon>
        <taxon>Bacteroidota</taxon>
        <taxon>Sphingobacteriia</taxon>
        <taxon>Sphingobacteriales</taxon>
        <taxon>Sphingobacteriaceae</taxon>
        <taxon>Pedobacter</taxon>
    </lineage>
</organism>
<evidence type="ECO:0000313" key="2">
    <source>
        <dbReference type="Proteomes" id="UP000249754"/>
    </source>
</evidence>
<name>A0A327SM00_9SPHI</name>
<comment type="caution">
    <text evidence="1">The sequence shown here is derived from an EMBL/GenBank/DDBJ whole genome shotgun (WGS) entry which is preliminary data.</text>
</comment>
<proteinExistence type="predicted"/>
<dbReference type="AlphaFoldDB" id="A0A327SM00"/>
<sequence>MTVATKNIIDTYSYLFEGLDSFTKLELIERLTKSLKKEKNTKEKEFFKSFGAFPEDKSAETITEEIKASRSFKDKDFKF</sequence>
<dbReference type="EMBL" id="QLLR01000013">
    <property type="protein sequence ID" value="RAJ29532.1"/>
    <property type="molecule type" value="Genomic_DNA"/>
</dbReference>
<dbReference type="OrthoDB" id="839982at2"/>
<dbReference type="Proteomes" id="UP000249754">
    <property type="component" value="Unassembled WGS sequence"/>
</dbReference>
<protein>
    <submittedName>
        <fullName evidence="1">Uncharacterized protein</fullName>
    </submittedName>
</protein>
<gene>
    <name evidence="1" type="ORF">LY11_02795</name>
</gene>
<dbReference type="RefSeq" id="WP_111634351.1">
    <property type="nucleotide sequence ID" value="NZ_QLLR01000013.1"/>
</dbReference>